<dbReference type="SMART" id="SM00409">
    <property type="entry name" value="IG"/>
    <property type="match status" value="4"/>
</dbReference>
<feature type="non-terminal residue" evidence="7">
    <location>
        <position position="899"/>
    </location>
</feature>
<evidence type="ECO:0000313" key="8">
    <source>
        <dbReference type="Proteomes" id="UP000092124"/>
    </source>
</evidence>
<dbReference type="InterPro" id="IPR013783">
    <property type="entry name" value="Ig-like_fold"/>
</dbReference>
<dbReference type="InterPro" id="IPR036179">
    <property type="entry name" value="Ig-like_dom_sf"/>
</dbReference>
<dbReference type="Pfam" id="PF07686">
    <property type="entry name" value="V-set"/>
    <property type="match status" value="1"/>
</dbReference>
<feature type="region of interest" description="Disordered" evidence="5">
    <location>
        <begin position="706"/>
        <end position="732"/>
    </location>
</feature>
<protein>
    <recommendedName>
        <fullName evidence="6">Ig-like domain-containing protein</fullName>
    </recommendedName>
</protein>
<feature type="region of interest" description="Disordered" evidence="5">
    <location>
        <begin position="658"/>
        <end position="687"/>
    </location>
</feature>
<feature type="region of interest" description="Disordered" evidence="5">
    <location>
        <begin position="599"/>
        <end position="640"/>
    </location>
</feature>
<dbReference type="Pfam" id="PF13895">
    <property type="entry name" value="Ig_2"/>
    <property type="match status" value="2"/>
</dbReference>
<sequence>SLLTIWNTPTAAEPTIESVPPAVLEGKNVLLLAHNLPDNLSAYYWFKGKEPLDKDLIIMHEIKSQETKQGKLYSGRETLYSNGSLMLQNVTLKQSGIYNLNIHSAESDQKSMFVEVSVYSQLSKPSIRSNGTTAVEGQDTVELTCDPPFLKTTYMWRLNGKELPGDNNVSLSRGNTTLTLLKVSRHFKGRYECEVQNPLGAFRSNPFTLDVFYGPDTPQIFPPDKYFEEGKNLWLSCQATSHPKAQYSWNVNGEHWSSRQDVFIHKVNMSNSGLYTCHVNNPTTGRNDFKVKEITIVENLLKPHIQIRNRTVLENHLVDLTCVSENAGVSIWWTFNNERLKATDRVTFSWNNRRLTIRPITKEDAGAYQCEVSNPFISKLSDPVSLAVLYQPSKRNFPMSVSVAATLAVEVLAGLAILGGLAYFVFFKKLNQYGDISSSTSSLEKRHHKEKHKKKQKEQKKEKAQQESAEVRPRIQRDNIRVSWDKQGEKRTCQWETKGTGKGGSNKKGSVSHGVNAQQGHPAAPRNHQLPGSFPTEEPNNSDSVSHFSRATRKSVLSHCPHDNSPNEMSLERLRTLAATLCVLSSSCSRQGAAALSSLAPSPPFCPLQKSLQGGRGGDSLSDTILQPQPSESAERKADNGLGGWWLEGRETFSLASPWEHHRSREHPPDIQSVQNLRPEPPQGANTGYQYGPEMAAQSSVRAKRGLGFSRGGGPAVRKQECSPDSLEKGNYSQDIATTGQNGGSLDRDRLVVAQPSVRSGVEYEICTTDSSCSTQQPGHHLLVTISQMLHHQDLQLLSPPAKTHLHSPLSDCGKIPLLLCTQWVILKPRSHLLPQAQIPFVPLGLSHPSNLQALPMLSPASLLDVQFFIRPSVVLDSQNKVSRVGMHFAEATPPLLFL</sequence>
<dbReference type="InterPro" id="IPR003598">
    <property type="entry name" value="Ig_sub2"/>
</dbReference>
<dbReference type="InterPro" id="IPR013106">
    <property type="entry name" value="Ig_V-set"/>
</dbReference>
<proteinExistence type="inferred from homology"/>
<accession>A0A1A6H520</accession>
<organism evidence="7 8">
    <name type="scientific">Neotoma lepida</name>
    <name type="common">Desert woodrat</name>
    <dbReference type="NCBI Taxonomy" id="56216"/>
    <lineage>
        <taxon>Eukaryota</taxon>
        <taxon>Metazoa</taxon>
        <taxon>Chordata</taxon>
        <taxon>Craniata</taxon>
        <taxon>Vertebrata</taxon>
        <taxon>Euteleostomi</taxon>
        <taxon>Mammalia</taxon>
        <taxon>Eutheria</taxon>
        <taxon>Euarchontoglires</taxon>
        <taxon>Glires</taxon>
        <taxon>Rodentia</taxon>
        <taxon>Myomorpha</taxon>
        <taxon>Muroidea</taxon>
        <taxon>Cricetidae</taxon>
        <taxon>Neotominae</taxon>
        <taxon>Neotoma</taxon>
    </lineage>
</organism>
<evidence type="ECO:0000313" key="7">
    <source>
        <dbReference type="EMBL" id="OBS73693.1"/>
    </source>
</evidence>
<comment type="similarity">
    <text evidence="4">Belongs to the immunoglobulin superfamily. CEA family.</text>
</comment>
<dbReference type="PANTHER" id="PTHR44427">
    <property type="entry name" value="CARCINOEMBRYONIC ANTIGEN-RELATED CELL ADHESION MOLECULE 19"/>
    <property type="match status" value="1"/>
</dbReference>
<dbReference type="SUPFAM" id="SSF48726">
    <property type="entry name" value="Immunoglobulin"/>
    <property type="match status" value="4"/>
</dbReference>
<evidence type="ECO:0000256" key="2">
    <source>
        <dbReference type="ARBA" id="ARBA00023180"/>
    </source>
</evidence>
<dbReference type="AlphaFoldDB" id="A0A1A6H520"/>
<feature type="domain" description="Ig-like" evidence="6">
    <location>
        <begin position="303"/>
        <end position="387"/>
    </location>
</feature>
<dbReference type="CDD" id="cd05774">
    <property type="entry name" value="IgV_CEACAM_D1"/>
    <property type="match status" value="1"/>
</dbReference>
<dbReference type="GO" id="GO:1990782">
    <property type="term" value="F:protein tyrosine kinase binding"/>
    <property type="evidence" value="ECO:0007669"/>
    <property type="project" value="TreeGrafter"/>
</dbReference>
<feature type="compositionally biased region" description="Polar residues" evidence="5">
    <location>
        <begin position="621"/>
        <end position="632"/>
    </location>
</feature>
<dbReference type="GO" id="GO:0007165">
    <property type="term" value="P:signal transduction"/>
    <property type="evidence" value="ECO:0007669"/>
    <property type="project" value="TreeGrafter"/>
</dbReference>
<evidence type="ECO:0000256" key="4">
    <source>
        <dbReference type="ARBA" id="ARBA00038222"/>
    </source>
</evidence>
<feature type="region of interest" description="Disordered" evidence="5">
    <location>
        <begin position="438"/>
        <end position="550"/>
    </location>
</feature>
<evidence type="ECO:0000256" key="3">
    <source>
        <dbReference type="ARBA" id="ARBA00023319"/>
    </source>
</evidence>
<dbReference type="EMBL" id="LZPO01044872">
    <property type="protein sequence ID" value="OBS73693.1"/>
    <property type="molecule type" value="Genomic_DNA"/>
</dbReference>
<feature type="compositionally biased region" description="Polar residues" evidence="5">
    <location>
        <begin position="538"/>
        <end position="549"/>
    </location>
</feature>
<dbReference type="Pfam" id="PF13927">
    <property type="entry name" value="Ig_3"/>
    <property type="match status" value="1"/>
</dbReference>
<dbReference type="Gene3D" id="2.60.40.10">
    <property type="entry name" value="Immunoglobulins"/>
    <property type="match status" value="4"/>
</dbReference>
<dbReference type="STRING" id="56216.A0A1A6H520"/>
<dbReference type="OrthoDB" id="6159398at2759"/>
<reference evidence="7 8" key="1">
    <citation type="submission" date="2016-06" db="EMBL/GenBank/DDBJ databases">
        <title>The Draft Genome Sequence and Annotation of the Desert Woodrat Neotoma lepida.</title>
        <authorList>
            <person name="Campbell M."/>
            <person name="Oakeson K.F."/>
            <person name="Yandell M."/>
            <person name="Halpert J.R."/>
            <person name="Dearing D."/>
        </authorList>
    </citation>
    <scope>NUCLEOTIDE SEQUENCE [LARGE SCALE GENOMIC DNA]</scope>
    <source>
        <strain evidence="7">417</strain>
        <tissue evidence="7">Liver</tissue>
    </source>
</reference>
<feature type="domain" description="Ig-like" evidence="6">
    <location>
        <begin position="215"/>
        <end position="295"/>
    </location>
</feature>
<dbReference type="InterPro" id="IPR003599">
    <property type="entry name" value="Ig_sub"/>
</dbReference>
<dbReference type="GO" id="GO:0009986">
    <property type="term" value="C:cell surface"/>
    <property type="evidence" value="ECO:0007669"/>
    <property type="project" value="TreeGrafter"/>
</dbReference>
<feature type="domain" description="Ig-like" evidence="6">
    <location>
        <begin position="125"/>
        <end position="210"/>
    </location>
</feature>
<dbReference type="PANTHER" id="PTHR44427:SF1">
    <property type="entry name" value="CARCINOEMBRYONIC ANTIGEN-RELATED CELL ADHESION MOLECULE 1"/>
    <property type="match status" value="1"/>
</dbReference>
<feature type="compositionally biased region" description="Basic and acidic residues" evidence="5">
    <location>
        <begin position="718"/>
        <end position="728"/>
    </location>
</feature>
<feature type="compositionally biased region" description="Basic and acidic residues" evidence="5">
    <location>
        <begin position="659"/>
        <end position="669"/>
    </location>
</feature>
<feature type="compositionally biased region" description="Basic and acidic residues" evidence="5">
    <location>
        <begin position="459"/>
        <end position="493"/>
    </location>
</feature>
<dbReference type="InterPro" id="IPR007110">
    <property type="entry name" value="Ig-like_dom"/>
</dbReference>
<dbReference type="GO" id="GO:0005886">
    <property type="term" value="C:plasma membrane"/>
    <property type="evidence" value="ECO:0007669"/>
    <property type="project" value="TreeGrafter"/>
</dbReference>
<evidence type="ECO:0000256" key="1">
    <source>
        <dbReference type="ARBA" id="ARBA00022729"/>
    </source>
</evidence>
<dbReference type="InterPro" id="IPR050831">
    <property type="entry name" value="CEA_cell_adhesion"/>
</dbReference>
<dbReference type="GO" id="GO:0002682">
    <property type="term" value="P:regulation of immune system process"/>
    <property type="evidence" value="ECO:0007669"/>
    <property type="project" value="TreeGrafter"/>
</dbReference>
<feature type="compositionally biased region" description="Basic residues" evidence="5">
    <location>
        <begin position="445"/>
        <end position="458"/>
    </location>
</feature>
<keyword evidence="2" id="KW-0325">Glycoprotein</keyword>
<name>A0A1A6H520_NEOLE</name>
<dbReference type="Proteomes" id="UP000092124">
    <property type="component" value="Unassembled WGS sequence"/>
</dbReference>
<evidence type="ECO:0000259" key="6">
    <source>
        <dbReference type="PROSITE" id="PS50835"/>
    </source>
</evidence>
<keyword evidence="3" id="KW-0393">Immunoglobulin domain</keyword>
<feature type="non-terminal residue" evidence="7">
    <location>
        <position position="1"/>
    </location>
</feature>
<dbReference type="FunFam" id="2.60.40.10:FF:000244">
    <property type="entry name" value="carcinoembryonic antigen-related cell adhesion molecule 16"/>
    <property type="match status" value="2"/>
</dbReference>
<keyword evidence="8" id="KW-1185">Reference proteome</keyword>
<dbReference type="SMART" id="SM00408">
    <property type="entry name" value="IGc2"/>
    <property type="match status" value="3"/>
</dbReference>
<gene>
    <name evidence="7" type="ORF">A6R68_15770</name>
</gene>
<dbReference type="PROSITE" id="PS50835">
    <property type="entry name" value="IG_LIKE"/>
    <property type="match status" value="3"/>
</dbReference>
<keyword evidence="1" id="KW-0732">Signal</keyword>
<evidence type="ECO:0000256" key="5">
    <source>
        <dbReference type="SAM" id="MobiDB-lite"/>
    </source>
</evidence>
<comment type="caution">
    <text evidence="7">The sequence shown here is derived from an EMBL/GenBank/DDBJ whole genome shotgun (WGS) entry which is preliminary data.</text>
</comment>